<accession>A0A7J4Y4E5</accession>
<evidence type="ECO:0000313" key="8">
    <source>
        <dbReference type="Proteomes" id="UP000424805"/>
    </source>
</evidence>
<dbReference type="Pfam" id="PF13450">
    <property type="entry name" value="NAD_binding_8"/>
    <property type="match status" value="1"/>
</dbReference>
<dbReference type="SUPFAM" id="SSF51971">
    <property type="entry name" value="Nucleotide-binding domain"/>
    <property type="match status" value="1"/>
</dbReference>
<dbReference type="AlphaFoldDB" id="A0A7J4Y4E5"/>
<reference evidence="7 8" key="1">
    <citation type="journal article" date="2019" name="Nat. Med.">
        <title>A library of human gut bacterial isolates paired with longitudinal multiomics data enables mechanistic microbiome research.</title>
        <authorList>
            <person name="Poyet M."/>
            <person name="Groussin M."/>
            <person name="Gibbons S.M."/>
            <person name="Avila-Pacheco J."/>
            <person name="Jiang X."/>
            <person name="Kearney S.M."/>
            <person name="Perrotta A.R."/>
            <person name="Berdy B."/>
            <person name="Zhao S."/>
            <person name="Lieberman T.D."/>
            <person name="Swanson P.K."/>
            <person name="Smith M."/>
            <person name="Roesemann S."/>
            <person name="Alexander J.E."/>
            <person name="Rich S.A."/>
            <person name="Livny J."/>
            <person name="Vlamakis H."/>
            <person name="Clish C."/>
            <person name="Bullock K."/>
            <person name="Deik A."/>
            <person name="Scott J."/>
            <person name="Pierce K.A."/>
            <person name="Xavier R.J."/>
            <person name="Alm E.J."/>
        </authorList>
    </citation>
    <scope>NUCLEOTIDE SEQUENCE [LARGE SCALE GENOMIC DNA]</scope>
    <source>
        <strain evidence="7 8">BIOML-A15</strain>
    </source>
</reference>
<dbReference type="SUPFAM" id="SSF54373">
    <property type="entry name" value="FAD-linked reductases, C-terminal domain"/>
    <property type="match status" value="1"/>
</dbReference>
<dbReference type="GO" id="GO:0050660">
    <property type="term" value="F:flavin adenine dinucleotide binding"/>
    <property type="evidence" value="ECO:0007669"/>
    <property type="project" value="TreeGrafter"/>
</dbReference>
<keyword evidence="4" id="KW-0274">FAD</keyword>
<evidence type="ECO:0000256" key="3">
    <source>
        <dbReference type="ARBA" id="ARBA00022630"/>
    </source>
</evidence>
<dbReference type="InterPro" id="IPR004379">
    <property type="entry name" value="UDP-GALP_mutase"/>
</dbReference>
<protein>
    <submittedName>
        <fullName evidence="7">UDP-galactopyranose mutase</fullName>
        <ecNumber evidence="7">5.4.99.9</ecNumber>
    </submittedName>
</protein>
<dbReference type="GO" id="GO:0008767">
    <property type="term" value="F:UDP-galactopyranose mutase activity"/>
    <property type="evidence" value="ECO:0007669"/>
    <property type="project" value="UniProtKB-EC"/>
</dbReference>
<organism evidence="7 8">
    <name type="scientific">Bacteroides ovatus</name>
    <dbReference type="NCBI Taxonomy" id="28116"/>
    <lineage>
        <taxon>Bacteria</taxon>
        <taxon>Pseudomonadati</taxon>
        <taxon>Bacteroidota</taxon>
        <taxon>Bacteroidia</taxon>
        <taxon>Bacteroidales</taxon>
        <taxon>Bacteroidaceae</taxon>
        <taxon>Bacteroides</taxon>
    </lineage>
</organism>
<evidence type="ECO:0000256" key="2">
    <source>
        <dbReference type="ARBA" id="ARBA00009321"/>
    </source>
</evidence>
<dbReference type="Gene3D" id="3.40.50.720">
    <property type="entry name" value="NAD(P)-binding Rossmann-like Domain"/>
    <property type="match status" value="3"/>
</dbReference>
<sequence>MKRYDYLIIGCGLYGSVIAEQLTRSSRSCLVIDKRNHVGGNVYTEKVRDIIVHKYGAHIFHTNNKTVWDYINSFSEFNRYTNSPLANYKGELYSLPFNMNTFYQIWGVTTPIDALAKIEFQRQESGVIEPKNLEEQAISLVGKDIYEKLIKGYTEKQWGRPATELPAFIIQRLPIRFTFDNNYFNDRYQGIPIGGYTPIIERMLRRSDVLLGVDYLSNKEYFDNVADRIIYTGEIDRYFDYCYGTLEYRSLKFETCLLENSPNFQGNAVVNYTDSVTPYTRIIEHKHFEFGQQPYTVITKEYPFEYQMGVEPYYPINNNVNVVLYNKYCELAQQQDRVYFGGRLAEYKYYNMDVIIERALALALQIDHYCFRF</sequence>
<evidence type="ECO:0000256" key="4">
    <source>
        <dbReference type="ARBA" id="ARBA00022827"/>
    </source>
</evidence>
<keyword evidence="5 7" id="KW-0413">Isomerase</keyword>
<evidence type="ECO:0000256" key="1">
    <source>
        <dbReference type="ARBA" id="ARBA00001974"/>
    </source>
</evidence>
<evidence type="ECO:0000259" key="6">
    <source>
        <dbReference type="Pfam" id="PF03275"/>
    </source>
</evidence>
<comment type="cofactor">
    <cofactor evidence="1">
        <name>FAD</name>
        <dbReference type="ChEBI" id="CHEBI:57692"/>
    </cofactor>
</comment>
<comment type="caution">
    <text evidence="7">The sequence shown here is derived from an EMBL/GenBank/DDBJ whole genome shotgun (WGS) entry which is preliminary data.</text>
</comment>
<gene>
    <name evidence="7" type="primary">glf</name>
    <name evidence="7" type="ORF">F3B90_02615</name>
</gene>
<proteinExistence type="inferred from homology"/>
<name>A0A7J4Y4E5_BACOV</name>
<dbReference type="EMBL" id="VWFP01000001">
    <property type="protein sequence ID" value="KAA4630737.1"/>
    <property type="molecule type" value="Genomic_DNA"/>
</dbReference>
<dbReference type="Proteomes" id="UP000424805">
    <property type="component" value="Unassembled WGS sequence"/>
</dbReference>
<comment type="similarity">
    <text evidence="2">Belongs to the UDP-galactopyranose/dTDP-fucopyranose mutase family.</text>
</comment>
<keyword evidence="3" id="KW-0285">Flavoprotein</keyword>
<dbReference type="NCBIfam" id="TIGR00031">
    <property type="entry name" value="UDP-GALP_mutase"/>
    <property type="match status" value="1"/>
</dbReference>
<dbReference type="Pfam" id="PF03275">
    <property type="entry name" value="GLF"/>
    <property type="match status" value="1"/>
</dbReference>
<feature type="domain" description="UDP-galactopyranose mutase C-terminal" evidence="6">
    <location>
        <begin position="148"/>
        <end position="349"/>
    </location>
</feature>
<dbReference type="InterPro" id="IPR015899">
    <property type="entry name" value="UDP-GalPyranose_mutase_C"/>
</dbReference>
<dbReference type="EC" id="5.4.99.9" evidence="7"/>
<dbReference type="PANTHER" id="PTHR21197">
    <property type="entry name" value="UDP-GALACTOPYRANOSE MUTASE"/>
    <property type="match status" value="1"/>
</dbReference>
<evidence type="ECO:0000256" key="5">
    <source>
        <dbReference type="ARBA" id="ARBA00023235"/>
    </source>
</evidence>
<dbReference type="GO" id="GO:0005829">
    <property type="term" value="C:cytosol"/>
    <property type="evidence" value="ECO:0007669"/>
    <property type="project" value="TreeGrafter"/>
</dbReference>
<dbReference type="PANTHER" id="PTHR21197:SF0">
    <property type="entry name" value="UDP-GALACTOPYRANOSE MUTASE"/>
    <property type="match status" value="1"/>
</dbReference>
<evidence type="ECO:0000313" key="7">
    <source>
        <dbReference type="EMBL" id="KAA4630737.1"/>
    </source>
</evidence>